<dbReference type="PANTHER" id="PTHR10458">
    <property type="entry name" value="PEPTIDE DEFORMYLASE"/>
    <property type="match status" value="1"/>
</dbReference>
<dbReference type="InterPro" id="IPR023635">
    <property type="entry name" value="Peptide_deformylase"/>
</dbReference>
<evidence type="ECO:0000256" key="3">
    <source>
        <dbReference type="ARBA" id="ARBA00022801"/>
    </source>
</evidence>
<evidence type="ECO:0000256" key="2">
    <source>
        <dbReference type="ARBA" id="ARBA00022723"/>
    </source>
</evidence>
<organism evidence="6">
    <name type="scientific">hydrothermal vent metagenome</name>
    <dbReference type="NCBI Taxonomy" id="652676"/>
    <lineage>
        <taxon>unclassified sequences</taxon>
        <taxon>metagenomes</taxon>
        <taxon>ecological metagenomes</taxon>
    </lineage>
</organism>
<dbReference type="HAMAP" id="MF_00163">
    <property type="entry name" value="Pep_deformylase"/>
    <property type="match status" value="1"/>
</dbReference>
<dbReference type="GO" id="GO:0042586">
    <property type="term" value="F:peptide deformylase activity"/>
    <property type="evidence" value="ECO:0007669"/>
    <property type="project" value="UniProtKB-EC"/>
</dbReference>
<dbReference type="GO" id="GO:0005739">
    <property type="term" value="C:mitochondrion"/>
    <property type="evidence" value="ECO:0007669"/>
    <property type="project" value="UniProtKB-ARBA"/>
</dbReference>
<dbReference type="GO" id="GO:0046872">
    <property type="term" value="F:metal ion binding"/>
    <property type="evidence" value="ECO:0007669"/>
    <property type="project" value="UniProtKB-KW"/>
</dbReference>
<dbReference type="NCBIfam" id="TIGR00079">
    <property type="entry name" value="pept_deformyl"/>
    <property type="match status" value="1"/>
</dbReference>
<gene>
    <name evidence="6" type="ORF">MNBD_GAMMA06-1794</name>
</gene>
<proteinExistence type="inferred from homology"/>
<accession>A0A3B0W6E4</accession>
<dbReference type="FunFam" id="3.90.45.10:FF:000003">
    <property type="entry name" value="Peptide deformylase"/>
    <property type="match status" value="1"/>
</dbReference>
<dbReference type="EMBL" id="UOFD01000020">
    <property type="protein sequence ID" value="VAW50881.1"/>
    <property type="molecule type" value="Genomic_DNA"/>
</dbReference>
<sequence length="181" mass="20074">MAIHPVLRLGDPRLFNIANEVNEFNHPELDALIQNMFDTMEAEDGAGLAAPQIGIGLRVVIFGFDDNPRYPDASTVPKTVLINPQITALNDEQEDGWEGCLSVPGMRGMVSRHKHIRYTGFDATGAEIAVETSDFHARVVQHECDHLNGIIYTQRLTDPLKFGFTDELLSSGQLHTEDCTE</sequence>
<keyword evidence="4" id="KW-0648">Protein biosynthesis</keyword>
<evidence type="ECO:0000256" key="5">
    <source>
        <dbReference type="ARBA" id="ARBA00023004"/>
    </source>
</evidence>
<keyword evidence="3 6" id="KW-0378">Hydrolase</keyword>
<dbReference type="EC" id="3.5.1.88" evidence="6"/>
<keyword evidence="2" id="KW-0479">Metal-binding</keyword>
<dbReference type="PRINTS" id="PR01576">
    <property type="entry name" value="PDEFORMYLASE"/>
</dbReference>
<reference evidence="6" key="1">
    <citation type="submission" date="2018-06" db="EMBL/GenBank/DDBJ databases">
        <authorList>
            <person name="Zhirakovskaya E."/>
        </authorList>
    </citation>
    <scope>NUCLEOTIDE SEQUENCE</scope>
</reference>
<dbReference type="SUPFAM" id="SSF56420">
    <property type="entry name" value="Peptide deformylase"/>
    <property type="match status" value="1"/>
</dbReference>
<evidence type="ECO:0000313" key="6">
    <source>
        <dbReference type="EMBL" id="VAW50881.1"/>
    </source>
</evidence>
<dbReference type="AlphaFoldDB" id="A0A3B0W6E4"/>
<dbReference type="CDD" id="cd00487">
    <property type="entry name" value="Pep_deformylase"/>
    <property type="match status" value="1"/>
</dbReference>
<dbReference type="Pfam" id="PF01327">
    <property type="entry name" value="Pep_deformylase"/>
    <property type="match status" value="1"/>
</dbReference>
<protein>
    <submittedName>
        <fullName evidence="6">Peptide deformylase</fullName>
        <ecNumber evidence="6">3.5.1.88</ecNumber>
    </submittedName>
</protein>
<dbReference type="GO" id="GO:0006412">
    <property type="term" value="P:translation"/>
    <property type="evidence" value="ECO:0007669"/>
    <property type="project" value="UniProtKB-KW"/>
</dbReference>
<evidence type="ECO:0000256" key="4">
    <source>
        <dbReference type="ARBA" id="ARBA00022917"/>
    </source>
</evidence>
<dbReference type="PIRSF" id="PIRSF004749">
    <property type="entry name" value="Pep_def"/>
    <property type="match status" value="1"/>
</dbReference>
<dbReference type="PANTHER" id="PTHR10458:SF20">
    <property type="entry name" value="PEPTIDE DEFORMYLASE 1"/>
    <property type="match status" value="1"/>
</dbReference>
<dbReference type="NCBIfam" id="NF001159">
    <property type="entry name" value="PRK00150.1-3"/>
    <property type="match status" value="1"/>
</dbReference>
<keyword evidence="5" id="KW-0408">Iron</keyword>
<dbReference type="InterPro" id="IPR036821">
    <property type="entry name" value="Peptide_deformylase_sf"/>
</dbReference>
<name>A0A3B0W6E4_9ZZZZ</name>
<evidence type="ECO:0000256" key="1">
    <source>
        <dbReference type="ARBA" id="ARBA00010759"/>
    </source>
</evidence>
<dbReference type="Gene3D" id="3.90.45.10">
    <property type="entry name" value="Peptide deformylase"/>
    <property type="match status" value="1"/>
</dbReference>
<comment type="similarity">
    <text evidence="1">Belongs to the polypeptide deformylase family.</text>
</comment>